<keyword evidence="2" id="KW-0812">Transmembrane</keyword>
<dbReference type="PANTHER" id="PTHR11062:SF281">
    <property type="entry name" value="EXOSTOSIN-LIKE 2"/>
    <property type="match status" value="1"/>
</dbReference>
<proteinExistence type="inferred from homology"/>
<dbReference type="GO" id="GO:0016757">
    <property type="term" value="F:glycosyltransferase activity"/>
    <property type="evidence" value="ECO:0007669"/>
    <property type="project" value="InterPro"/>
</dbReference>
<dbReference type="InterPro" id="IPR004263">
    <property type="entry name" value="Exostosin"/>
</dbReference>
<evidence type="ECO:0000313" key="4">
    <source>
        <dbReference type="EMBL" id="CAE0061465.1"/>
    </source>
</evidence>
<protein>
    <recommendedName>
        <fullName evidence="3">Exostosin GT47 domain-containing protein</fullName>
    </recommendedName>
</protein>
<organism evidence="4">
    <name type="scientific">Rhodosorus marinus</name>
    <dbReference type="NCBI Taxonomy" id="101924"/>
    <lineage>
        <taxon>Eukaryota</taxon>
        <taxon>Rhodophyta</taxon>
        <taxon>Stylonematophyceae</taxon>
        <taxon>Stylonematales</taxon>
        <taxon>Stylonemataceae</taxon>
        <taxon>Rhodosorus</taxon>
    </lineage>
</organism>
<dbReference type="PANTHER" id="PTHR11062">
    <property type="entry name" value="EXOSTOSIN HEPARAN SULFATE GLYCOSYLTRANSFERASE -RELATED"/>
    <property type="match status" value="1"/>
</dbReference>
<dbReference type="AlphaFoldDB" id="A0A7S3A4N0"/>
<dbReference type="Pfam" id="PF03016">
    <property type="entry name" value="Exostosin_GT47"/>
    <property type="match status" value="1"/>
</dbReference>
<keyword evidence="2" id="KW-0472">Membrane</keyword>
<comment type="similarity">
    <text evidence="1">Belongs to the glycosyltransferase 47 family.</text>
</comment>
<keyword evidence="2" id="KW-1133">Transmembrane helix</keyword>
<feature type="transmembrane region" description="Helical" evidence="2">
    <location>
        <begin position="36"/>
        <end position="56"/>
    </location>
</feature>
<dbReference type="InterPro" id="IPR040911">
    <property type="entry name" value="Exostosin_GT47"/>
</dbReference>
<sequence length="523" mass="59121">MFPSQRLKTEKRAGFESEKGLGFREKSLSIFPRSRLWSILLVSLGFTICSIFWFALAGNPLHAEITASKGSNGSYAVQGPVVSSVGEADTLGAAGSGTHLAVDASGHASPGASGWQRARLFPEELSIPGNVKFNYSKDGYYPTFDSLVGDVVPGKTRLLNTAEELADARSIAHGLKIWIAPISPLTLKCLKTNDKCDNTLGCWDKRLTLFLNEIMDDVTPEEADFVFIPYFQYCFHYQPGCWGAVGSRKTDPLDTLSLIYNETMNILDQRAPGRDWGGRLIVPMAHDFGGCALFYFSERALQSARYRRAPMLVDQIVVGAMGDYDTPCFQRETDIVVPAYVDHLTLNVTVIKSSDRQYLLYFGGTLKFDLRKRQIRKKIMDKKFYKHEDQQNLHFFNDRQQYSAAIDNSAFCIGPPGVVGWTGRVWEAIYAGCIPVFLSENTEFPWEDAFDYRKFAIMLDYHYANKLETVLGAVPLEERDRLQAEGQRIKNNFLYNPPFNQPDSPFANLFRILRKKKEKFVRR</sequence>
<evidence type="ECO:0000256" key="1">
    <source>
        <dbReference type="ARBA" id="ARBA00010271"/>
    </source>
</evidence>
<reference evidence="4" key="1">
    <citation type="submission" date="2021-01" db="EMBL/GenBank/DDBJ databases">
        <authorList>
            <person name="Corre E."/>
            <person name="Pelletier E."/>
            <person name="Niang G."/>
            <person name="Scheremetjew M."/>
            <person name="Finn R."/>
            <person name="Kale V."/>
            <person name="Holt S."/>
            <person name="Cochrane G."/>
            <person name="Meng A."/>
            <person name="Brown T."/>
            <person name="Cohen L."/>
        </authorList>
    </citation>
    <scope>NUCLEOTIDE SEQUENCE</scope>
    <source>
        <strain evidence="4">CCMP 769</strain>
    </source>
</reference>
<evidence type="ECO:0000259" key="3">
    <source>
        <dbReference type="Pfam" id="PF03016"/>
    </source>
</evidence>
<feature type="domain" description="Exostosin GT47" evidence="3">
    <location>
        <begin position="219"/>
        <end position="471"/>
    </location>
</feature>
<evidence type="ECO:0000256" key="2">
    <source>
        <dbReference type="SAM" id="Phobius"/>
    </source>
</evidence>
<name>A0A7S3A4N0_9RHOD</name>
<gene>
    <name evidence="4" type="ORF">RMAR00112_LOCUS29534</name>
</gene>
<dbReference type="EMBL" id="HBHW01038541">
    <property type="protein sequence ID" value="CAE0061465.1"/>
    <property type="molecule type" value="Transcribed_RNA"/>
</dbReference>
<accession>A0A7S3A4N0</accession>